<dbReference type="Proteomes" id="UP000694915">
    <property type="component" value="Unplaced"/>
</dbReference>
<evidence type="ECO:0000256" key="2">
    <source>
        <dbReference type="ARBA" id="ARBA00007376"/>
    </source>
</evidence>
<dbReference type="PANTHER" id="PTHR11394">
    <property type="entry name" value="TASTE RECEPTOR TYPE 2"/>
    <property type="match status" value="1"/>
</dbReference>
<keyword evidence="6 13" id="KW-1133">Transmembrane helix</keyword>
<reference evidence="15" key="1">
    <citation type="submission" date="2025-08" db="UniProtKB">
        <authorList>
            <consortium name="RefSeq"/>
        </authorList>
    </citation>
    <scope>IDENTIFICATION</scope>
</reference>
<keyword evidence="5 12" id="KW-0812">Transmembrane</keyword>
<evidence type="ECO:0000256" key="6">
    <source>
        <dbReference type="ARBA" id="ARBA00022989"/>
    </source>
</evidence>
<dbReference type="Gene3D" id="1.20.1070.10">
    <property type="entry name" value="Rhodopsin 7-helix transmembrane proteins"/>
    <property type="match status" value="1"/>
</dbReference>
<evidence type="ECO:0000256" key="4">
    <source>
        <dbReference type="ARBA" id="ARBA00022606"/>
    </source>
</evidence>
<feature type="transmembrane region" description="Helical" evidence="13">
    <location>
        <begin position="52"/>
        <end position="75"/>
    </location>
</feature>
<evidence type="ECO:0000313" key="14">
    <source>
        <dbReference type="Proteomes" id="UP000694915"/>
    </source>
</evidence>
<evidence type="ECO:0000256" key="3">
    <source>
        <dbReference type="ARBA" id="ARBA00022480"/>
    </source>
</evidence>
<dbReference type="InterPro" id="IPR007960">
    <property type="entry name" value="TAS2R"/>
</dbReference>
<evidence type="ECO:0000313" key="15">
    <source>
        <dbReference type="RefSeq" id="XP_005369294.1"/>
    </source>
</evidence>
<feature type="transmembrane region" description="Helical" evidence="13">
    <location>
        <begin position="188"/>
        <end position="209"/>
    </location>
</feature>
<sequence length="309" mass="35224">MAVTISAVLQATLIITVNMEFIIGSLGNAFIALVNIVDWVKRRKISLVDQILTALAISRTAFLFSLVTTLLVALLDPAAMTVRTVLKRHIISWMVSHHFSVWFATFLSIFYFLKIANFSNSIFITLKWKAKKVVLITLVVSLIIFFINIIVINILIDGPKVNTPYRYSSNNTVDVYVLILLTNTRFTLIPYTVTLITLLLLIFSLCRHLKSMRCNAKRFRDVSTAAHIKSLQSVATFLLLYTVFVMSLLLQTWNINFLENNLMVLFFWGTAIAFPSGHSCVLILGNSKLRQASLSVLWWLRCRYKYTEN</sequence>
<evidence type="ECO:0000256" key="9">
    <source>
        <dbReference type="ARBA" id="ARBA00023170"/>
    </source>
</evidence>
<dbReference type="PANTHER" id="PTHR11394:SF75">
    <property type="entry name" value="TASTE RECEPTOR TYPE 2 MEMBER 103"/>
    <property type="match status" value="1"/>
</dbReference>
<evidence type="ECO:0000256" key="7">
    <source>
        <dbReference type="ARBA" id="ARBA00023040"/>
    </source>
</evidence>
<protein>
    <recommendedName>
        <fullName evidence="12">Taste receptor type 2</fullName>
    </recommendedName>
</protein>
<comment type="similarity">
    <text evidence="2 11">Belongs to the G-protein coupled receptor T2R family.</text>
</comment>
<feature type="transmembrane region" description="Helical" evidence="13">
    <location>
        <begin position="21"/>
        <end position="40"/>
    </location>
</feature>
<keyword evidence="10 12" id="KW-0807">Transducer</keyword>
<keyword evidence="9 12" id="KW-0675">Receptor</keyword>
<accession>A0ABM0LMV4</accession>
<name>A0ABM0LMV4_MICOH</name>
<gene>
    <name evidence="15" type="primary">LOC101996952</name>
</gene>
<keyword evidence="14" id="KW-1185">Reference proteome</keyword>
<proteinExistence type="inferred from homology"/>
<feature type="transmembrane region" description="Helical" evidence="13">
    <location>
        <begin position="133"/>
        <end position="156"/>
    </location>
</feature>
<evidence type="ECO:0000256" key="5">
    <source>
        <dbReference type="ARBA" id="ARBA00022692"/>
    </source>
</evidence>
<evidence type="ECO:0000256" key="1">
    <source>
        <dbReference type="ARBA" id="ARBA00004141"/>
    </source>
</evidence>
<evidence type="ECO:0000256" key="13">
    <source>
        <dbReference type="SAM" id="Phobius"/>
    </source>
</evidence>
<dbReference type="RefSeq" id="XP_005369294.1">
    <property type="nucleotide sequence ID" value="XM_005369237.1"/>
</dbReference>
<keyword evidence="4 12" id="KW-0716">Sensory transduction</keyword>
<evidence type="ECO:0000256" key="10">
    <source>
        <dbReference type="ARBA" id="ARBA00023224"/>
    </source>
</evidence>
<feature type="transmembrane region" description="Helical" evidence="13">
    <location>
        <begin position="90"/>
        <end position="113"/>
    </location>
</feature>
<evidence type="ECO:0000256" key="12">
    <source>
        <dbReference type="RuleBase" id="RU004424"/>
    </source>
</evidence>
<dbReference type="CDD" id="cd15019">
    <property type="entry name" value="7tm_TAS2R14-like"/>
    <property type="match status" value="1"/>
</dbReference>
<dbReference type="Pfam" id="PF05296">
    <property type="entry name" value="TAS2R"/>
    <property type="match status" value="1"/>
</dbReference>
<organism evidence="14 15">
    <name type="scientific">Microtus ochrogaster</name>
    <name type="common">Prairie vole</name>
    <dbReference type="NCBI Taxonomy" id="79684"/>
    <lineage>
        <taxon>Eukaryota</taxon>
        <taxon>Metazoa</taxon>
        <taxon>Chordata</taxon>
        <taxon>Craniata</taxon>
        <taxon>Vertebrata</taxon>
        <taxon>Euteleostomi</taxon>
        <taxon>Mammalia</taxon>
        <taxon>Eutheria</taxon>
        <taxon>Euarchontoglires</taxon>
        <taxon>Glires</taxon>
        <taxon>Rodentia</taxon>
        <taxon>Myomorpha</taxon>
        <taxon>Muroidea</taxon>
        <taxon>Cricetidae</taxon>
        <taxon>Arvicolinae</taxon>
        <taxon>Microtus</taxon>
    </lineage>
</organism>
<feature type="transmembrane region" description="Helical" evidence="13">
    <location>
        <begin position="262"/>
        <end position="284"/>
    </location>
</feature>
<evidence type="ECO:0000256" key="8">
    <source>
        <dbReference type="ARBA" id="ARBA00023136"/>
    </source>
</evidence>
<comment type="subcellular location">
    <subcellularLocation>
        <location evidence="1 12">Membrane</location>
        <topology evidence="1 12">Multi-pass membrane protein</topology>
    </subcellularLocation>
</comment>
<feature type="transmembrane region" description="Helical" evidence="13">
    <location>
        <begin position="230"/>
        <end position="250"/>
    </location>
</feature>
<dbReference type="SUPFAM" id="SSF81321">
    <property type="entry name" value="Family A G protein-coupled receptor-like"/>
    <property type="match status" value="1"/>
</dbReference>
<evidence type="ECO:0000256" key="11">
    <source>
        <dbReference type="RuleBase" id="RU004423"/>
    </source>
</evidence>
<keyword evidence="8 12" id="KW-0472">Membrane</keyword>
<keyword evidence="7 12" id="KW-0297">G-protein coupled receptor</keyword>
<dbReference type="GeneID" id="101996952"/>
<keyword evidence="3 12" id="KW-0919">Taste</keyword>